<accession>A0ABS3QMU9</accession>
<protein>
    <recommendedName>
        <fullName evidence="4">Bacterial surface antigen (D15) domain-containing protein</fullName>
    </recommendedName>
</protein>
<dbReference type="RefSeq" id="WP_208177884.1">
    <property type="nucleotide sequence ID" value="NZ_JAGETZ010000015.1"/>
</dbReference>
<sequence length="1177" mass="129301">MLRHTNFTGILLGLLGLLSHAAAAQPEPKCTVFVVGGTGRGTAAQLVQTLQTVRQQADELGGASTLVILDDLSRTLPTAPSNAPASAAQSALLAQLHSFPGRLVVVPGGYSATHDARLVQLLASPAGRPGAVVLDVGCPGPAEIALNSKHTLVVLNTAWWLRPPTGTAAMLPACEAQTPASVLSALNDMLRRNQGRHVLLVGQASLARAAWSLPLLPNPSYQVLRRSLRGTLEHYPGLTYIGGQSRRRARYDEENTLHYFVSSAMAPRQEPGHPTPTTVHQEKDGFTRLDYGLNGQVNVSYWLPSNGAPLGQVVAEQHWIGPTIARAETADSLPRPAHPATALVRASTLYGAGSLKTWLQGANYRREWQQFLRVPVLDLATAHGGLYPVKTGGGLQTKSLRLQTAGGTEYVLRSVEKNTDASVPDFLHRTFAATIVQDQISAAHPYAALLVPPLAEAAGVAHTNPELVLLPDDPRLGIYRRDFAGTLGLLEARDPTPPRSFTGQPLAKRYSTFDVLAQLQASARNRIDQRALLRARLLDMVIADWDRHEDQWRWLAYPQARGGLLFRALPRDRDQALFVNEGVLPRMASAEYLLPRIQGFGYDFRNVNSFNYQARYFDRSFLTELSRADWQALADSVQASLTDSVLAVGLRQWPDSLALLSGPVVLAKLQAHRVRLPVWADEYYRFLAQAVDVLGSDDPEEFDVRRQDDAHTQVTVYARTSTGERGPVRYHRTFITSETREIRLYGQGGADLFHVSARVHRGPVIRIVGGEGVDTLQDSSDVTAGRRKVTAYDTPTGLAATAKGPDTKLRLSSSPTVNQYVWSAFQYPYTAPFYPWGYNRDDGLFVGVGLLLKRAGFRKEPWAATHRLGGNLALRTGAFSFAYEGQLTQVVGPFDLQLRATVQAPNYVRSFYGLGNDTQLLPDEPTSALYYRVRFRNLAAAVLLRRAVGAHGHAYGGGAYQNVRVEGTEGRILLQANDERLRPDALFATKQYLGLQLGYEFASRDVAAELPHGVQWQTNLLALRPLTATSRPLTQLTSSLALYRSFAFPLRLTLATRFGGTVTGENYEFFQAATLDGMENLRGYGRTRFAGRYGAYNNTEARLQLGHFRTYLLPATFGLLAFHDVGRVWLPDESSRTWHRGYGPGLWLAPTPPVVIAAMYGISSEEQTLLVRLGFLF</sequence>
<comment type="caution">
    <text evidence="2">The sequence shown here is derived from an EMBL/GenBank/DDBJ whole genome shotgun (WGS) entry which is preliminary data.</text>
</comment>
<keyword evidence="3" id="KW-1185">Reference proteome</keyword>
<evidence type="ECO:0000313" key="3">
    <source>
        <dbReference type="Proteomes" id="UP000664369"/>
    </source>
</evidence>
<keyword evidence="1" id="KW-0732">Signal</keyword>
<evidence type="ECO:0008006" key="4">
    <source>
        <dbReference type="Google" id="ProtNLM"/>
    </source>
</evidence>
<feature type="signal peptide" evidence="1">
    <location>
        <begin position="1"/>
        <end position="24"/>
    </location>
</feature>
<dbReference type="Proteomes" id="UP000664369">
    <property type="component" value="Unassembled WGS sequence"/>
</dbReference>
<dbReference type="Gene3D" id="2.40.160.50">
    <property type="entry name" value="membrane protein fhac: a member of the omp85/tpsb transporter family"/>
    <property type="match status" value="1"/>
</dbReference>
<evidence type="ECO:0000256" key="1">
    <source>
        <dbReference type="SAM" id="SignalP"/>
    </source>
</evidence>
<name>A0ABS3QMU9_9BACT</name>
<organism evidence="2 3">
    <name type="scientific">Hymenobacter negativus</name>
    <dbReference type="NCBI Taxonomy" id="2795026"/>
    <lineage>
        <taxon>Bacteria</taxon>
        <taxon>Pseudomonadati</taxon>
        <taxon>Bacteroidota</taxon>
        <taxon>Cytophagia</taxon>
        <taxon>Cytophagales</taxon>
        <taxon>Hymenobacteraceae</taxon>
        <taxon>Hymenobacter</taxon>
    </lineage>
</organism>
<proteinExistence type="predicted"/>
<gene>
    <name evidence="2" type="ORF">J4E00_23820</name>
</gene>
<feature type="chain" id="PRO_5046857917" description="Bacterial surface antigen (D15) domain-containing protein" evidence="1">
    <location>
        <begin position="25"/>
        <end position="1177"/>
    </location>
</feature>
<evidence type="ECO:0000313" key="2">
    <source>
        <dbReference type="EMBL" id="MBO2012114.1"/>
    </source>
</evidence>
<reference evidence="2 3" key="1">
    <citation type="submission" date="2021-03" db="EMBL/GenBank/DDBJ databases">
        <authorList>
            <person name="Kim M.K."/>
        </authorList>
    </citation>
    <scope>NUCLEOTIDE SEQUENCE [LARGE SCALE GENOMIC DNA]</scope>
    <source>
        <strain evidence="2 3">BT442</strain>
    </source>
</reference>
<dbReference type="EMBL" id="JAGETZ010000015">
    <property type="protein sequence ID" value="MBO2012114.1"/>
    <property type="molecule type" value="Genomic_DNA"/>
</dbReference>